<accession>A0A556QKP8</accession>
<keyword evidence="1" id="KW-0812">Transmembrane</keyword>
<keyword evidence="4" id="KW-1185">Reference proteome</keyword>
<feature type="transmembrane region" description="Helical" evidence="1">
    <location>
        <begin position="60"/>
        <end position="81"/>
    </location>
</feature>
<sequence length="294" mass="32744">MQWVFIGGYFVVFFALLIGGALWRKKSRKTRAPFPDNAKLLRGPGETLRRKLAELEERELNAFILAFAIPLAVGASLAWIATHLDGAYQITGLITAVSGLLVSLIFLTRRLIGGIDRWRNTWLGYFGERVVAESLEPLKAAGFQIFHDVPAGDAKSLFNIDHVIIGPSGVFAIETKTRRKGRARAGFAEHQIIYDGQVLAYPWGEDRHGLDQALRQARWLEDHLAQLIGLRTPVQAILTFPGWMVISRARGEVAVLNPKQIPAAVTLHADPILDAHQLDLIGRQLDARCRDVEF</sequence>
<feature type="transmembrane region" description="Helical" evidence="1">
    <location>
        <begin position="6"/>
        <end position="23"/>
    </location>
</feature>
<reference evidence="3 4" key="1">
    <citation type="submission" date="2019-07" db="EMBL/GenBank/DDBJ databases">
        <title>Description of 53C-WASEF.</title>
        <authorList>
            <person name="Pitt A."/>
            <person name="Hahn M.W."/>
        </authorList>
    </citation>
    <scope>NUCLEOTIDE SEQUENCE [LARGE SCALE GENOMIC DNA]</scope>
    <source>
        <strain evidence="3 4">53C-WASEF</strain>
    </source>
</reference>
<proteinExistence type="predicted"/>
<keyword evidence="1" id="KW-1133">Transmembrane helix</keyword>
<keyword evidence="1" id="KW-0472">Membrane</keyword>
<protein>
    <submittedName>
        <fullName evidence="3">NERD domain-containing protein</fullName>
    </submittedName>
</protein>
<dbReference type="InterPro" id="IPR011528">
    <property type="entry name" value="NERD"/>
</dbReference>
<dbReference type="EMBL" id="VMBG01000002">
    <property type="protein sequence ID" value="TSJ77220.1"/>
    <property type="molecule type" value="Genomic_DNA"/>
</dbReference>
<evidence type="ECO:0000256" key="1">
    <source>
        <dbReference type="SAM" id="Phobius"/>
    </source>
</evidence>
<dbReference type="AlphaFoldDB" id="A0A556QKP8"/>
<comment type="caution">
    <text evidence="3">The sequence shown here is derived from an EMBL/GenBank/DDBJ whole genome shotgun (WGS) entry which is preliminary data.</text>
</comment>
<gene>
    <name evidence="3" type="ORF">FPL22_14065</name>
</gene>
<dbReference type="RefSeq" id="WP_144353623.1">
    <property type="nucleotide sequence ID" value="NZ_CBCRVV010000016.1"/>
</dbReference>
<feature type="transmembrane region" description="Helical" evidence="1">
    <location>
        <begin position="87"/>
        <end position="107"/>
    </location>
</feature>
<feature type="domain" description="NERD" evidence="2">
    <location>
        <begin position="123"/>
        <end position="247"/>
    </location>
</feature>
<evidence type="ECO:0000259" key="2">
    <source>
        <dbReference type="PROSITE" id="PS50965"/>
    </source>
</evidence>
<evidence type="ECO:0000313" key="4">
    <source>
        <dbReference type="Proteomes" id="UP000315648"/>
    </source>
</evidence>
<name>A0A556QKP8_9BACT</name>
<dbReference type="Pfam" id="PF08378">
    <property type="entry name" value="NERD"/>
    <property type="match status" value="1"/>
</dbReference>
<dbReference type="Proteomes" id="UP000315648">
    <property type="component" value="Unassembled WGS sequence"/>
</dbReference>
<evidence type="ECO:0000313" key="3">
    <source>
        <dbReference type="EMBL" id="TSJ77220.1"/>
    </source>
</evidence>
<dbReference type="OrthoDB" id="9813328at2"/>
<dbReference type="PROSITE" id="PS50965">
    <property type="entry name" value="NERD"/>
    <property type="match status" value="1"/>
</dbReference>
<organism evidence="3 4">
    <name type="scientific">Rariglobus hedericola</name>
    <dbReference type="NCBI Taxonomy" id="2597822"/>
    <lineage>
        <taxon>Bacteria</taxon>
        <taxon>Pseudomonadati</taxon>
        <taxon>Verrucomicrobiota</taxon>
        <taxon>Opitutia</taxon>
        <taxon>Opitutales</taxon>
        <taxon>Opitutaceae</taxon>
        <taxon>Rariglobus</taxon>
    </lineage>
</organism>